<dbReference type="PANTHER" id="PTHR46796">
    <property type="entry name" value="HTH-TYPE TRANSCRIPTIONAL ACTIVATOR RHAS-RELATED"/>
    <property type="match status" value="1"/>
</dbReference>
<dbReference type="EMBL" id="BAAABZ010000025">
    <property type="protein sequence ID" value="GAA0532308.1"/>
    <property type="molecule type" value="Genomic_DNA"/>
</dbReference>
<dbReference type="PANTHER" id="PTHR46796:SF13">
    <property type="entry name" value="HTH-TYPE TRANSCRIPTIONAL ACTIVATOR RHAS"/>
    <property type="match status" value="1"/>
</dbReference>
<comment type="caution">
    <text evidence="5">The sequence shown here is derived from an EMBL/GenBank/DDBJ whole genome shotgun (WGS) entry which is preliminary data.</text>
</comment>
<dbReference type="InterPro" id="IPR018062">
    <property type="entry name" value="HTH_AraC-typ_CS"/>
</dbReference>
<name>A0ABN1D3U1_9ACTN</name>
<organism evidence="5 6">
    <name type="scientific">Streptomyces mordarskii</name>
    <dbReference type="NCBI Taxonomy" id="1226758"/>
    <lineage>
        <taxon>Bacteria</taxon>
        <taxon>Bacillati</taxon>
        <taxon>Actinomycetota</taxon>
        <taxon>Actinomycetes</taxon>
        <taxon>Kitasatosporales</taxon>
        <taxon>Streptomycetaceae</taxon>
        <taxon>Streptomyces</taxon>
    </lineage>
</organism>
<dbReference type="PROSITE" id="PS00041">
    <property type="entry name" value="HTH_ARAC_FAMILY_1"/>
    <property type="match status" value="1"/>
</dbReference>
<dbReference type="PROSITE" id="PS01124">
    <property type="entry name" value="HTH_ARAC_FAMILY_2"/>
    <property type="match status" value="1"/>
</dbReference>
<reference evidence="5 6" key="1">
    <citation type="journal article" date="2019" name="Int. J. Syst. Evol. Microbiol.">
        <title>The Global Catalogue of Microorganisms (GCM) 10K type strain sequencing project: providing services to taxonomists for standard genome sequencing and annotation.</title>
        <authorList>
            <consortium name="The Broad Institute Genomics Platform"/>
            <consortium name="The Broad Institute Genome Sequencing Center for Infectious Disease"/>
            <person name="Wu L."/>
            <person name="Ma J."/>
        </authorList>
    </citation>
    <scope>NUCLEOTIDE SEQUENCE [LARGE SCALE GENOMIC DNA]</scope>
    <source>
        <strain evidence="5 6">JCM 5052</strain>
    </source>
</reference>
<dbReference type="InterPro" id="IPR018060">
    <property type="entry name" value="HTH_AraC"/>
</dbReference>
<keyword evidence="3" id="KW-0804">Transcription</keyword>
<dbReference type="Pfam" id="PF12833">
    <property type="entry name" value="HTH_18"/>
    <property type="match status" value="1"/>
</dbReference>
<dbReference type="Proteomes" id="UP001501576">
    <property type="component" value="Unassembled WGS sequence"/>
</dbReference>
<feature type="domain" description="HTH araC/xylS-type" evidence="4">
    <location>
        <begin position="8"/>
        <end position="106"/>
    </location>
</feature>
<keyword evidence="6" id="KW-1185">Reference proteome</keyword>
<dbReference type="InterPro" id="IPR009057">
    <property type="entry name" value="Homeodomain-like_sf"/>
</dbReference>
<evidence type="ECO:0000256" key="3">
    <source>
        <dbReference type="ARBA" id="ARBA00023163"/>
    </source>
</evidence>
<evidence type="ECO:0000313" key="6">
    <source>
        <dbReference type="Proteomes" id="UP001501576"/>
    </source>
</evidence>
<evidence type="ECO:0000259" key="4">
    <source>
        <dbReference type="PROSITE" id="PS01124"/>
    </source>
</evidence>
<accession>A0ABN1D3U1</accession>
<dbReference type="SUPFAM" id="SSF46689">
    <property type="entry name" value="Homeodomain-like"/>
    <property type="match status" value="2"/>
</dbReference>
<dbReference type="Gene3D" id="1.10.10.60">
    <property type="entry name" value="Homeodomain-like"/>
    <property type="match status" value="2"/>
</dbReference>
<sequence length="130" mass="13807">MRTDPVTAGALRALHSDPAAPWTNDRPAAEVGGSRPTLARHFTALVGRPPMAYLTWWRLPLAATLLRDTDEPLAAIARQVGYGTPYALSHAFERGFGSAPGRFRVDVAAWAPQGRCPPAFGTRASTGVAG</sequence>
<protein>
    <recommendedName>
        <fullName evidence="4">HTH araC/xylS-type domain-containing protein</fullName>
    </recommendedName>
</protein>
<keyword evidence="2" id="KW-0238">DNA-binding</keyword>
<evidence type="ECO:0000256" key="2">
    <source>
        <dbReference type="ARBA" id="ARBA00023125"/>
    </source>
</evidence>
<keyword evidence="1" id="KW-0805">Transcription regulation</keyword>
<dbReference type="InterPro" id="IPR050204">
    <property type="entry name" value="AraC_XylS_family_regulators"/>
</dbReference>
<proteinExistence type="predicted"/>
<evidence type="ECO:0000256" key="1">
    <source>
        <dbReference type="ARBA" id="ARBA00023015"/>
    </source>
</evidence>
<gene>
    <name evidence="5" type="ORF">GCM10010390_38200</name>
</gene>
<dbReference type="SMART" id="SM00342">
    <property type="entry name" value="HTH_ARAC"/>
    <property type="match status" value="1"/>
</dbReference>
<evidence type="ECO:0000313" key="5">
    <source>
        <dbReference type="EMBL" id="GAA0532308.1"/>
    </source>
</evidence>